<comment type="subcellular location">
    <subcellularLocation>
        <location evidence="9">Cytoplasm</location>
    </subcellularLocation>
</comment>
<feature type="domain" description="Tr-type G" evidence="12">
    <location>
        <begin position="333"/>
        <end position="502"/>
    </location>
</feature>
<keyword evidence="3 9" id="KW-0963">Cytoplasm</keyword>
<evidence type="ECO:0000256" key="8">
    <source>
        <dbReference type="ARBA" id="ARBA00025162"/>
    </source>
</evidence>
<dbReference type="GO" id="GO:0005829">
    <property type="term" value="C:cytosol"/>
    <property type="evidence" value="ECO:0007669"/>
    <property type="project" value="TreeGrafter"/>
</dbReference>
<dbReference type="GO" id="GO:0005525">
    <property type="term" value="F:GTP binding"/>
    <property type="evidence" value="ECO:0007669"/>
    <property type="project" value="UniProtKB-KW"/>
</dbReference>
<comment type="similarity">
    <text evidence="1 9 10">Belongs to the TRAFAC class translation factor GTPase superfamily. Classic translation factor GTPase family. IF-2 subfamily.</text>
</comment>
<accession>A0A417YQA0</accession>
<feature type="compositionally biased region" description="Basic and acidic residues" evidence="11">
    <location>
        <begin position="110"/>
        <end position="123"/>
    </location>
</feature>
<feature type="compositionally biased region" description="Low complexity" evidence="11">
    <location>
        <begin position="59"/>
        <end position="75"/>
    </location>
</feature>
<organism evidence="13 14">
    <name type="scientific">Neobacillus notoginsengisoli</name>
    <dbReference type="NCBI Taxonomy" id="1578198"/>
    <lineage>
        <taxon>Bacteria</taxon>
        <taxon>Bacillati</taxon>
        <taxon>Bacillota</taxon>
        <taxon>Bacilli</taxon>
        <taxon>Bacillales</taxon>
        <taxon>Bacillaceae</taxon>
        <taxon>Neobacillus</taxon>
    </lineage>
</organism>
<dbReference type="InterPro" id="IPR053905">
    <property type="entry name" value="EF-G-like_DII"/>
</dbReference>
<dbReference type="InterPro" id="IPR044145">
    <property type="entry name" value="IF2_II"/>
</dbReference>
<evidence type="ECO:0000313" key="13">
    <source>
        <dbReference type="EMBL" id="RHW36400.1"/>
    </source>
</evidence>
<dbReference type="Proteomes" id="UP000284416">
    <property type="component" value="Unassembled WGS sequence"/>
</dbReference>
<evidence type="ECO:0000313" key="14">
    <source>
        <dbReference type="Proteomes" id="UP000284416"/>
    </source>
</evidence>
<sequence length="832" mass="91034">MSKTRVYEYAKKYNVSSKDVIAKLKDMNVEVSNHMSTIEKDAYNKLEAIFNKKDERQAKPQQPKQQQGSQQGRPQASREGRPQGSQQNRPQGNQEGQGRSQTSQQSRPQGNRDNRPQGSRDGRPQGSQQGSQQGRGQGTQQNRNQQSGQGRPQASRPGAQGQQSRPQGGQQNRSQGVQQGRPQQGGASNQQRPNRPSAPKPADNKKNENKPFNKGKAPNRPNQGQNRNRPGKKQHQQQAAPPVRKERELPAKITFSESLTVAELAKKLYREPSEIIKKLFLLGVMATINQELDKDAIELIASEYGVEVEEEIKIDTTDLEVYFTEDESGDLVERPSVVTIMGHVDHGKTTLLDSIRHTKVTEGEAGGITQHIGAYQVVENGKKITFLDTPGHAAFTTMRARGAKITDITILVVAADDGVMPQTVEAINHAKAAEVPIIVAVNKMDKPAANPDRVMQELTEHGLVPEAWGGDTIFVPISAKNREGIDSLLEMILLVSEVEEYKANPNRKAVGTVIEAQLDKGRGSVATLLVQNGTLKIGDPIVVGATFGRVRAMVNDKGRRVKEAGPSTPVEITGLSDVPQAGDRFVVFDDEKTARHVGEARAQQSLAASRGEKTRVSLDNLFEQLKQGEMKDLNIIIKADVQGTAEAMAASLMKIDVEGVNVRIIHSGAGAINESDITLAAASNAIVVGFNVRPDANAKRAADAEKVDVRLHRVIYKVIEEIEAAMKGMLDPEFQEKIIGQAEVRQTFKVSKIGTIAGSYVTDGKITRDSGVRLIRDGVVIFEGTVDALKRFKDDAKEVAQGYECGITIKNFNDVKEGDIIEAFVMEEVERK</sequence>
<dbReference type="AlphaFoldDB" id="A0A417YQA0"/>
<dbReference type="Pfam" id="PF11987">
    <property type="entry name" value="IF-2"/>
    <property type="match status" value="1"/>
</dbReference>
<evidence type="ECO:0000256" key="2">
    <source>
        <dbReference type="ARBA" id="ARBA00020675"/>
    </source>
</evidence>
<evidence type="ECO:0000256" key="3">
    <source>
        <dbReference type="ARBA" id="ARBA00022490"/>
    </source>
</evidence>
<dbReference type="RefSeq" id="WP_118922572.1">
    <property type="nucleotide sequence ID" value="NZ_QWEG01000011.1"/>
</dbReference>
<keyword evidence="14" id="KW-1185">Reference proteome</keyword>
<feature type="binding site" evidence="9">
    <location>
        <begin position="442"/>
        <end position="445"/>
    </location>
    <ligand>
        <name>GTP</name>
        <dbReference type="ChEBI" id="CHEBI:37565"/>
    </ligand>
</feature>
<feature type="region of interest" description="G-domain" evidence="9">
    <location>
        <begin position="336"/>
        <end position="484"/>
    </location>
</feature>
<feature type="compositionally biased region" description="Low complexity" evidence="11">
    <location>
        <begin position="124"/>
        <end position="186"/>
    </location>
</feature>
<keyword evidence="4 9" id="KW-0396">Initiation factor</keyword>
<dbReference type="CDD" id="cd03692">
    <property type="entry name" value="mtIF2_IVc"/>
    <property type="match status" value="1"/>
</dbReference>
<dbReference type="Pfam" id="PF00009">
    <property type="entry name" value="GTP_EFTU"/>
    <property type="match status" value="1"/>
</dbReference>
<dbReference type="EMBL" id="QWEG01000011">
    <property type="protein sequence ID" value="RHW36400.1"/>
    <property type="molecule type" value="Genomic_DNA"/>
</dbReference>
<dbReference type="CDD" id="cd03702">
    <property type="entry name" value="IF2_mtIF2_II"/>
    <property type="match status" value="1"/>
</dbReference>
<dbReference type="InterPro" id="IPR015760">
    <property type="entry name" value="TIF_IF2"/>
</dbReference>
<dbReference type="PANTHER" id="PTHR43381">
    <property type="entry name" value="TRANSLATION INITIATION FACTOR IF-2-RELATED"/>
    <property type="match status" value="1"/>
</dbReference>
<dbReference type="FunFam" id="3.40.50.300:FF:000019">
    <property type="entry name" value="Translation initiation factor IF-2"/>
    <property type="match status" value="1"/>
</dbReference>
<dbReference type="PROSITE" id="PS01176">
    <property type="entry name" value="IF2"/>
    <property type="match status" value="1"/>
</dbReference>
<feature type="binding site" evidence="9">
    <location>
        <begin position="388"/>
        <end position="392"/>
    </location>
    <ligand>
        <name>GTP</name>
        <dbReference type="ChEBI" id="CHEBI:37565"/>
    </ligand>
</feature>
<evidence type="ECO:0000256" key="10">
    <source>
        <dbReference type="RuleBase" id="RU000644"/>
    </source>
</evidence>
<evidence type="ECO:0000256" key="9">
    <source>
        <dbReference type="HAMAP-Rule" id="MF_00100"/>
    </source>
</evidence>
<dbReference type="NCBIfam" id="TIGR00487">
    <property type="entry name" value="IF-2"/>
    <property type="match status" value="1"/>
</dbReference>
<dbReference type="SUPFAM" id="SSF52540">
    <property type="entry name" value="P-loop containing nucleoside triphosphate hydrolases"/>
    <property type="match status" value="1"/>
</dbReference>
<dbReference type="CDD" id="cd01887">
    <property type="entry name" value="IF2_eIF5B"/>
    <property type="match status" value="1"/>
</dbReference>
<proteinExistence type="inferred from homology"/>
<dbReference type="GO" id="GO:0003743">
    <property type="term" value="F:translation initiation factor activity"/>
    <property type="evidence" value="ECO:0007669"/>
    <property type="project" value="UniProtKB-UniRule"/>
</dbReference>
<comment type="caution">
    <text evidence="13">The sequence shown here is derived from an EMBL/GenBank/DDBJ whole genome shotgun (WGS) entry which is preliminary data.</text>
</comment>
<dbReference type="FunFam" id="2.40.30.10:FF:000007">
    <property type="entry name" value="Translation initiation factor IF-2"/>
    <property type="match status" value="1"/>
</dbReference>
<dbReference type="Pfam" id="PF04760">
    <property type="entry name" value="IF2_N"/>
    <property type="match status" value="2"/>
</dbReference>
<dbReference type="InterPro" id="IPR023115">
    <property type="entry name" value="TIF_IF2_dom3"/>
</dbReference>
<dbReference type="Gene3D" id="2.40.30.10">
    <property type="entry name" value="Translation factors"/>
    <property type="match status" value="2"/>
</dbReference>
<feature type="binding site" evidence="9">
    <location>
        <begin position="342"/>
        <end position="349"/>
    </location>
    <ligand>
        <name>GTP</name>
        <dbReference type="ChEBI" id="CHEBI:37565"/>
    </ligand>
</feature>
<dbReference type="PROSITE" id="PS51722">
    <property type="entry name" value="G_TR_2"/>
    <property type="match status" value="1"/>
</dbReference>
<dbReference type="OrthoDB" id="9811804at2"/>
<dbReference type="InterPro" id="IPR000795">
    <property type="entry name" value="T_Tr_GTP-bd_dom"/>
</dbReference>
<dbReference type="FunFam" id="2.40.30.10:FF:000008">
    <property type="entry name" value="Translation initiation factor IF-2"/>
    <property type="match status" value="1"/>
</dbReference>
<dbReference type="Gene3D" id="3.40.50.10050">
    <property type="entry name" value="Translation initiation factor IF- 2, domain 3"/>
    <property type="match status" value="1"/>
</dbReference>
<evidence type="ECO:0000256" key="11">
    <source>
        <dbReference type="SAM" id="MobiDB-lite"/>
    </source>
</evidence>
<dbReference type="PANTHER" id="PTHR43381:SF5">
    <property type="entry name" value="TR-TYPE G DOMAIN-CONTAINING PROTEIN"/>
    <property type="match status" value="1"/>
</dbReference>
<dbReference type="Gene3D" id="3.40.50.300">
    <property type="entry name" value="P-loop containing nucleotide triphosphate hydrolases"/>
    <property type="match status" value="1"/>
</dbReference>
<feature type="compositionally biased region" description="Low complexity" evidence="11">
    <location>
        <begin position="94"/>
        <end position="109"/>
    </location>
</feature>
<feature type="compositionally biased region" description="Low complexity" evidence="11">
    <location>
        <begin position="218"/>
        <end position="228"/>
    </location>
</feature>
<comment type="function">
    <text evidence="8 9 10">One of the essential components for the initiation of protein synthesis. Protects formylmethionyl-tRNA from spontaneous hydrolysis and promotes its binding to the 30S ribosomal subunits. Also involved in the hydrolysis of GTP during the formation of the 70S ribosomal complex.</text>
</comment>
<dbReference type="InterPro" id="IPR005225">
    <property type="entry name" value="Small_GTP-bd"/>
</dbReference>
<dbReference type="InterPro" id="IPR009000">
    <property type="entry name" value="Transl_B-barrel_sf"/>
</dbReference>
<evidence type="ECO:0000256" key="7">
    <source>
        <dbReference type="ARBA" id="ARBA00023134"/>
    </source>
</evidence>
<dbReference type="SUPFAM" id="SSF52156">
    <property type="entry name" value="Initiation factor IF2/eIF5b, domain 3"/>
    <property type="match status" value="1"/>
</dbReference>
<dbReference type="InterPro" id="IPR006847">
    <property type="entry name" value="IF2_N"/>
</dbReference>
<keyword evidence="7 9" id="KW-0342">GTP-binding</keyword>
<feature type="compositionally biased region" description="Basic and acidic residues" evidence="11">
    <location>
        <begin position="49"/>
        <end position="58"/>
    </location>
</feature>
<evidence type="ECO:0000256" key="5">
    <source>
        <dbReference type="ARBA" id="ARBA00022741"/>
    </source>
</evidence>
<feature type="compositionally biased region" description="Polar residues" evidence="11">
    <location>
        <begin position="83"/>
        <end position="93"/>
    </location>
</feature>
<dbReference type="HAMAP" id="MF_00100_B">
    <property type="entry name" value="IF_2_B"/>
    <property type="match status" value="1"/>
</dbReference>
<evidence type="ECO:0000256" key="4">
    <source>
        <dbReference type="ARBA" id="ARBA00022540"/>
    </source>
</evidence>
<evidence type="ECO:0000259" key="12">
    <source>
        <dbReference type="PROSITE" id="PS51722"/>
    </source>
</evidence>
<protein>
    <recommendedName>
        <fullName evidence="2 9">Translation initiation factor IF-2</fullName>
    </recommendedName>
</protein>
<evidence type="ECO:0000256" key="1">
    <source>
        <dbReference type="ARBA" id="ARBA00007733"/>
    </source>
</evidence>
<dbReference type="Pfam" id="PF22042">
    <property type="entry name" value="EF-G_D2"/>
    <property type="match status" value="1"/>
</dbReference>
<dbReference type="Gene3D" id="1.10.10.2480">
    <property type="match status" value="1"/>
</dbReference>
<gene>
    <name evidence="9" type="primary">infB</name>
    <name evidence="13" type="ORF">D1B31_16920</name>
</gene>
<keyword evidence="5 9" id="KW-0547">Nucleotide-binding</keyword>
<name>A0A417YQA0_9BACI</name>
<feature type="region of interest" description="Disordered" evidence="11">
    <location>
        <begin position="49"/>
        <end position="251"/>
    </location>
</feature>
<keyword evidence="6 9" id="KW-0648">Protein biosynthesis</keyword>
<dbReference type="SUPFAM" id="SSF50447">
    <property type="entry name" value="Translation proteins"/>
    <property type="match status" value="2"/>
</dbReference>
<dbReference type="GO" id="GO:0003924">
    <property type="term" value="F:GTPase activity"/>
    <property type="evidence" value="ECO:0007669"/>
    <property type="project" value="UniProtKB-UniRule"/>
</dbReference>
<dbReference type="InterPro" id="IPR000178">
    <property type="entry name" value="TF_IF2_bacterial-like"/>
</dbReference>
<feature type="compositionally biased region" description="Basic and acidic residues" evidence="11">
    <location>
        <begin position="202"/>
        <end position="211"/>
    </location>
</feature>
<evidence type="ECO:0000256" key="6">
    <source>
        <dbReference type="ARBA" id="ARBA00022917"/>
    </source>
</evidence>
<dbReference type="NCBIfam" id="TIGR00231">
    <property type="entry name" value="small_GTP"/>
    <property type="match status" value="1"/>
</dbReference>
<dbReference type="InterPro" id="IPR027417">
    <property type="entry name" value="P-loop_NTPase"/>
</dbReference>
<reference evidence="13 14" key="1">
    <citation type="journal article" date="2017" name="Int. J. Syst. Evol. Microbiol.">
        <title>Bacillus notoginsengisoli sp. nov., a novel bacterium isolated from the rhizosphere of Panax notoginseng.</title>
        <authorList>
            <person name="Zhang M.Y."/>
            <person name="Cheng J."/>
            <person name="Cai Y."/>
            <person name="Zhang T.Y."/>
            <person name="Wu Y.Y."/>
            <person name="Manikprabhu D."/>
            <person name="Li W.J."/>
            <person name="Zhang Y.X."/>
        </authorList>
    </citation>
    <scope>NUCLEOTIDE SEQUENCE [LARGE SCALE GENOMIC DNA]</scope>
    <source>
        <strain evidence="13 14">JCM 30743</strain>
    </source>
</reference>
<dbReference type="FunFam" id="3.40.50.10050:FF:000001">
    <property type="entry name" value="Translation initiation factor IF-2"/>
    <property type="match status" value="1"/>
</dbReference>
<dbReference type="InterPro" id="IPR036925">
    <property type="entry name" value="TIF_IF2_dom3_sf"/>
</dbReference>